<dbReference type="AlphaFoldDB" id="A0A7S2VPQ6"/>
<keyword evidence="1" id="KW-0812">Transmembrane</keyword>
<proteinExistence type="predicted"/>
<reference evidence="2" key="1">
    <citation type="submission" date="2021-01" db="EMBL/GenBank/DDBJ databases">
        <authorList>
            <person name="Corre E."/>
            <person name="Pelletier E."/>
            <person name="Niang G."/>
            <person name="Scheremetjew M."/>
            <person name="Finn R."/>
            <person name="Kale V."/>
            <person name="Holt S."/>
            <person name="Cochrane G."/>
            <person name="Meng A."/>
            <person name="Brown T."/>
            <person name="Cohen L."/>
        </authorList>
    </citation>
    <scope>NUCLEOTIDE SEQUENCE</scope>
    <source>
        <strain evidence="2">RCC3387</strain>
    </source>
</reference>
<dbReference type="EMBL" id="HBGW01095314">
    <property type="protein sequence ID" value="CAD9642649.1"/>
    <property type="molecule type" value="Transcribed_RNA"/>
</dbReference>
<evidence type="ECO:0008006" key="3">
    <source>
        <dbReference type="Google" id="ProtNLM"/>
    </source>
</evidence>
<protein>
    <recommendedName>
        <fullName evidence="3">Cyclic nucleotide-binding domain-containing protein</fullName>
    </recommendedName>
</protein>
<dbReference type="PANTHER" id="PTHR47823:SF9">
    <property type="entry name" value="CHROMOSOME UNDETERMINED SCAFFOLD_10, WHOLE GENOME SHOTGUN SEQUENCE"/>
    <property type="match status" value="1"/>
</dbReference>
<feature type="transmembrane region" description="Helical" evidence="1">
    <location>
        <begin position="121"/>
        <end position="146"/>
    </location>
</feature>
<dbReference type="Gene3D" id="1.10.287.70">
    <property type="match status" value="1"/>
</dbReference>
<dbReference type="PANTHER" id="PTHR47823">
    <property type="entry name" value="ION_TRANS DOMAIN-CONTAINING PROTEIN"/>
    <property type="match status" value="1"/>
</dbReference>
<evidence type="ECO:0000313" key="2">
    <source>
        <dbReference type="EMBL" id="CAD9642649.1"/>
    </source>
</evidence>
<gene>
    <name evidence="2" type="ORF">BRAN1462_LOCUS60471</name>
</gene>
<name>A0A7S2VPQ6_9DINO</name>
<sequence>MTGTAVLRMMRLARFVRIVRLFRLRHLRGVSKALVSKLTSQSASLGIEVLAHFIAVMFLNHFVACAWFAIAAYNTDETTWIRDGEFDRLTQMQCYVLALHWSLTQFAPSTQNIAPSNTLERTFACVVVLVGLLVFSSVVSSITGAINQLRVTNMRALSEERKIREFLTTRGISVELYGSIQAFFKHTYRKKHEWVCESDIPFFDQIPQTMLIQMHTDMYTVKLITSDGIRMLFSGYMPLMRQICHTAMSESSFLSGQDIFLQGADAWTAFHVSENHLVYDCSSSFTFNRRRSSARASARTPGFRTRVRENSWLTEMALWCEWKHRGTAWARATTSVTKLDCREVFAICANADRTIIKGVRIFAIFYVDHIERMEADGLLMQDLPLSEEQTAPVFMRSKRLARMATTALDMRMIGSA</sequence>
<organism evidence="2">
    <name type="scientific">Zooxanthella nutricula</name>
    <dbReference type="NCBI Taxonomy" id="1333877"/>
    <lineage>
        <taxon>Eukaryota</taxon>
        <taxon>Sar</taxon>
        <taxon>Alveolata</taxon>
        <taxon>Dinophyceae</taxon>
        <taxon>Peridiniales</taxon>
        <taxon>Peridiniales incertae sedis</taxon>
        <taxon>Zooxanthella</taxon>
    </lineage>
</organism>
<dbReference type="SUPFAM" id="SSF81324">
    <property type="entry name" value="Voltage-gated potassium channels"/>
    <property type="match status" value="1"/>
</dbReference>
<accession>A0A7S2VPQ6</accession>
<feature type="transmembrane region" description="Helical" evidence="1">
    <location>
        <begin position="49"/>
        <end position="70"/>
    </location>
</feature>
<evidence type="ECO:0000256" key="1">
    <source>
        <dbReference type="SAM" id="Phobius"/>
    </source>
</evidence>
<keyword evidence="1" id="KW-1133">Transmembrane helix</keyword>
<keyword evidence="1" id="KW-0472">Membrane</keyword>